<name>A0A7V3RHF6_UNCW3</name>
<dbReference type="GO" id="GO:0004867">
    <property type="term" value="F:serine-type endopeptidase inhibitor activity"/>
    <property type="evidence" value="ECO:0007669"/>
    <property type="project" value="InterPro"/>
</dbReference>
<dbReference type="SUPFAM" id="SSF56574">
    <property type="entry name" value="Serpins"/>
    <property type="match status" value="1"/>
</dbReference>
<dbReference type="Gene3D" id="2.30.39.10">
    <property type="entry name" value="Alpha-1-antitrypsin, domain 1"/>
    <property type="match status" value="1"/>
</dbReference>
<dbReference type="GO" id="GO:0005615">
    <property type="term" value="C:extracellular space"/>
    <property type="evidence" value="ECO:0007669"/>
    <property type="project" value="InterPro"/>
</dbReference>
<dbReference type="SMART" id="SM00093">
    <property type="entry name" value="SERPIN"/>
    <property type="match status" value="1"/>
</dbReference>
<dbReference type="AlphaFoldDB" id="A0A7V3RHF6"/>
<sequence length="404" mass="46968">MQRILIPILICNFIFGMGGKIDLPEPPEGDVKKVVDGNNRFCLNLYKNLSEREKGNIFYSPFSITMAMAMVFEGAKGWVAGEIHDVFGFPLENRIRQETFRYLYQELNKRNAKYDLNIANALWIQKYYTILPEYLKVIQKYYDGYARNVDFISQTEQTRRMINQWVEEKTRRKIIDLIPPGSLDRNSRLVITNAIYFKGRWVRQFDKSLTTEEDFWVTESKSIKVQMMKLVDPKARFKYAETDELQILELPYEGDNLSMIIFLPRKNDLRVIENKFSLEQLEEWRELLKEIRVEVYIPRFTFRTRYDLTANLCQLGMPNAFAPHCDFSGIDGTKNLYIKAVVHQAYVDVNEEGTEAAGATGVVVGITSVGPAVPIFRADHPFIFLIQDKNGNILFFGRVVEPQV</sequence>
<dbReference type="InterPro" id="IPR023796">
    <property type="entry name" value="Serpin_dom"/>
</dbReference>
<comment type="caution">
    <text evidence="3">The sequence shown here is derived from an EMBL/GenBank/DDBJ whole genome shotgun (WGS) entry which is preliminary data.</text>
</comment>
<gene>
    <name evidence="3" type="ORF">ENX68_04650</name>
</gene>
<proteinExistence type="inferred from homology"/>
<comment type="similarity">
    <text evidence="1">Belongs to the serpin family.</text>
</comment>
<dbReference type="InterPro" id="IPR000215">
    <property type="entry name" value="Serpin_fam"/>
</dbReference>
<evidence type="ECO:0000256" key="1">
    <source>
        <dbReference type="RuleBase" id="RU000411"/>
    </source>
</evidence>
<reference evidence="3" key="1">
    <citation type="journal article" date="2020" name="mSystems">
        <title>Genome- and Community-Level Interaction Insights into Carbon Utilization and Element Cycling Functions of Hydrothermarchaeota in Hydrothermal Sediment.</title>
        <authorList>
            <person name="Zhou Z."/>
            <person name="Liu Y."/>
            <person name="Xu W."/>
            <person name="Pan J."/>
            <person name="Luo Z.H."/>
            <person name="Li M."/>
        </authorList>
    </citation>
    <scope>NUCLEOTIDE SEQUENCE [LARGE SCALE GENOMIC DNA]</scope>
    <source>
        <strain evidence="3">SpSt-961</strain>
    </source>
</reference>
<dbReference type="InterPro" id="IPR036186">
    <property type="entry name" value="Serpin_sf"/>
</dbReference>
<dbReference type="Pfam" id="PF00079">
    <property type="entry name" value="Serpin"/>
    <property type="match status" value="1"/>
</dbReference>
<protein>
    <submittedName>
        <fullName evidence="3">Serpin family protein</fullName>
    </submittedName>
</protein>
<dbReference type="InterPro" id="IPR023795">
    <property type="entry name" value="Serpin_CS"/>
</dbReference>
<dbReference type="PANTHER" id="PTHR11461:SF211">
    <property type="entry name" value="GH10112P-RELATED"/>
    <property type="match status" value="1"/>
</dbReference>
<organism evidence="3">
    <name type="scientific">candidate division WOR-3 bacterium</name>
    <dbReference type="NCBI Taxonomy" id="2052148"/>
    <lineage>
        <taxon>Bacteria</taxon>
        <taxon>Bacteria division WOR-3</taxon>
    </lineage>
</organism>
<evidence type="ECO:0000313" key="3">
    <source>
        <dbReference type="EMBL" id="HGE78272.1"/>
    </source>
</evidence>
<dbReference type="InterPro" id="IPR042185">
    <property type="entry name" value="Serpin_sf_2"/>
</dbReference>
<feature type="domain" description="Serpin" evidence="2">
    <location>
        <begin position="43"/>
        <end position="402"/>
    </location>
</feature>
<dbReference type="CDD" id="cd19590">
    <property type="entry name" value="serpin_thermopin-like"/>
    <property type="match status" value="1"/>
</dbReference>
<accession>A0A7V3RHF6</accession>
<dbReference type="PROSITE" id="PS00284">
    <property type="entry name" value="SERPIN"/>
    <property type="match status" value="1"/>
</dbReference>
<dbReference type="PANTHER" id="PTHR11461">
    <property type="entry name" value="SERINE PROTEASE INHIBITOR, SERPIN"/>
    <property type="match status" value="1"/>
</dbReference>
<dbReference type="InterPro" id="IPR042178">
    <property type="entry name" value="Serpin_sf_1"/>
</dbReference>
<dbReference type="Gene3D" id="3.30.497.10">
    <property type="entry name" value="Antithrombin, subunit I, domain 2"/>
    <property type="match status" value="1"/>
</dbReference>
<dbReference type="EMBL" id="DTOZ01000128">
    <property type="protein sequence ID" value="HGE78272.1"/>
    <property type="molecule type" value="Genomic_DNA"/>
</dbReference>
<evidence type="ECO:0000259" key="2">
    <source>
        <dbReference type="SMART" id="SM00093"/>
    </source>
</evidence>